<protein>
    <submittedName>
        <fullName evidence="2">OLC1v1004819C1</fullName>
    </submittedName>
</protein>
<dbReference type="AlphaFoldDB" id="A0AAV1DD80"/>
<gene>
    <name evidence="2" type="ORF">OLC1_LOCUS14422</name>
</gene>
<dbReference type="Proteomes" id="UP001161247">
    <property type="component" value="Chromosome 5"/>
</dbReference>
<evidence type="ECO:0000313" key="2">
    <source>
        <dbReference type="EMBL" id="CAI9105805.1"/>
    </source>
</evidence>
<feature type="region of interest" description="Disordered" evidence="1">
    <location>
        <begin position="90"/>
        <end position="122"/>
    </location>
</feature>
<proteinExistence type="predicted"/>
<accession>A0AAV1DD80</accession>
<evidence type="ECO:0000256" key="1">
    <source>
        <dbReference type="SAM" id="MobiDB-lite"/>
    </source>
</evidence>
<organism evidence="2 3">
    <name type="scientific">Oldenlandia corymbosa var. corymbosa</name>
    <dbReference type="NCBI Taxonomy" id="529605"/>
    <lineage>
        <taxon>Eukaryota</taxon>
        <taxon>Viridiplantae</taxon>
        <taxon>Streptophyta</taxon>
        <taxon>Embryophyta</taxon>
        <taxon>Tracheophyta</taxon>
        <taxon>Spermatophyta</taxon>
        <taxon>Magnoliopsida</taxon>
        <taxon>eudicotyledons</taxon>
        <taxon>Gunneridae</taxon>
        <taxon>Pentapetalae</taxon>
        <taxon>asterids</taxon>
        <taxon>lamiids</taxon>
        <taxon>Gentianales</taxon>
        <taxon>Rubiaceae</taxon>
        <taxon>Rubioideae</taxon>
        <taxon>Spermacoceae</taxon>
        <taxon>Hedyotis-Oldenlandia complex</taxon>
        <taxon>Oldenlandia</taxon>
    </lineage>
</organism>
<feature type="compositionally biased region" description="Basic and acidic residues" evidence="1">
    <location>
        <begin position="99"/>
        <end position="122"/>
    </location>
</feature>
<evidence type="ECO:0000313" key="3">
    <source>
        <dbReference type="Proteomes" id="UP001161247"/>
    </source>
</evidence>
<sequence length="122" mass="13390">MPDLPSIPASSSMGKQNQEADLINSLRVESIAKGVLSNPNEPILKRFANIVADDASTKMSDIFDVPTVRRINCNEAPQIRKLQQSKFSVLAATDTARPSQEKTDDQQEEQRGLSKEPDPGII</sequence>
<reference evidence="2" key="1">
    <citation type="submission" date="2023-03" db="EMBL/GenBank/DDBJ databases">
        <authorList>
            <person name="Julca I."/>
        </authorList>
    </citation>
    <scope>NUCLEOTIDE SEQUENCE</scope>
</reference>
<dbReference type="EMBL" id="OX459122">
    <property type="protein sequence ID" value="CAI9105805.1"/>
    <property type="molecule type" value="Genomic_DNA"/>
</dbReference>
<feature type="compositionally biased region" description="Polar residues" evidence="1">
    <location>
        <begin position="8"/>
        <end position="19"/>
    </location>
</feature>
<feature type="region of interest" description="Disordered" evidence="1">
    <location>
        <begin position="1"/>
        <end position="20"/>
    </location>
</feature>
<name>A0AAV1DD80_OLDCO</name>
<keyword evidence="3" id="KW-1185">Reference proteome</keyword>